<dbReference type="EMBL" id="BRXZ01007743">
    <property type="protein sequence ID" value="GMI33439.1"/>
    <property type="molecule type" value="Genomic_DNA"/>
</dbReference>
<keyword evidence="2" id="KW-0472">Membrane</keyword>
<sequence>MRSSSVSPSVYEADRADWVFPTELDLPPQMVSSFRRLNDCMRVLFELRGPTVVNWGFGFWTIGGFFWCYPLFKDELKIFKNWVETGEIEDKVRSDSEDRTKSMGAASGGRLPNTTADPSERHR</sequence>
<name>A0A9W7G4T2_9STRA</name>
<evidence type="ECO:0000256" key="1">
    <source>
        <dbReference type="SAM" id="MobiDB-lite"/>
    </source>
</evidence>
<protein>
    <submittedName>
        <fullName evidence="3">Uncharacterized protein</fullName>
    </submittedName>
</protein>
<evidence type="ECO:0000313" key="4">
    <source>
        <dbReference type="Proteomes" id="UP001165082"/>
    </source>
</evidence>
<dbReference type="OrthoDB" id="10408173at2759"/>
<feature type="region of interest" description="Disordered" evidence="1">
    <location>
        <begin position="90"/>
        <end position="123"/>
    </location>
</feature>
<reference evidence="3" key="1">
    <citation type="submission" date="2022-07" db="EMBL/GenBank/DDBJ databases">
        <title>Genome analysis of Parmales, a sister group of diatoms, reveals the evolutionary specialization of diatoms from phago-mixotrophs to photoautotrophs.</title>
        <authorList>
            <person name="Ban H."/>
            <person name="Sato S."/>
            <person name="Yoshikawa S."/>
            <person name="Kazumasa Y."/>
            <person name="Nakamura Y."/>
            <person name="Ichinomiya M."/>
            <person name="Saitoh K."/>
            <person name="Sato N."/>
            <person name="Blanc-Mathieu R."/>
            <person name="Endo H."/>
            <person name="Kuwata A."/>
            <person name="Ogata H."/>
        </authorList>
    </citation>
    <scope>NUCLEOTIDE SEQUENCE</scope>
</reference>
<keyword evidence="2" id="KW-0812">Transmembrane</keyword>
<gene>
    <name evidence="3" type="ORF">TrRE_jg674</name>
</gene>
<feature type="transmembrane region" description="Helical" evidence="2">
    <location>
        <begin position="52"/>
        <end position="72"/>
    </location>
</feature>
<evidence type="ECO:0000313" key="3">
    <source>
        <dbReference type="EMBL" id="GMI33439.1"/>
    </source>
</evidence>
<dbReference type="Proteomes" id="UP001165082">
    <property type="component" value="Unassembled WGS sequence"/>
</dbReference>
<proteinExistence type="predicted"/>
<dbReference type="AlphaFoldDB" id="A0A9W7G4T2"/>
<keyword evidence="4" id="KW-1185">Reference proteome</keyword>
<accession>A0A9W7G4T2</accession>
<keyword evidence="2" id="KW-1133">Transmembrane helix</keyword>
<organism evidence="3 4">
    <name type="scientific">Triparma retinervis</name>
    <dbReference type="NCBI Taxonomy" id="2557542"/>
    <lineage>
        <taxon>Eukaryota</taxon>
        <taxon>Sar</taxon>
        <taxon>Stramenopiles</taxon>
        <taxon>Ochrophyta</taxon>
        <taxon>Bolidophyceae</taxon>
        <taxon>Parmales</taxon>
        <taxon>Triparmaceae</taxon>
        <taxon>Triparma</taxon>
    </lineage>
</organism>
<comment type="caution">
    <text evidence="3">The sequence shown here is derived from an EMBL/GenBank/DDBJ whole genome shotgun (WGS) entry which is preliminary data.</text>
</comment>
<feature type="compositionally biased region" description="Basic and acidic residues" evidence="1">
    <location>
        <begin position="90"/>
        <end position="101"/>
    </location>
</feature>
<evidence type="ECO:0000256" key="2">
    <source>
        <dbReference type="SAM" id="Phobius"/>
    </source>
</evidence>